<reference evidence="2 3" key="1">
    <citation type="journal article" date="2018" name="Gigascience">
        <title>Genomes of trombidid mites reveal novel predicted allergens and laterally-transferred genes associated with secondary metabolism.</title>
        <authorList>
            <person name="Dong X."/>
            <person name="Chaisiri K."/>
            <person name="Xia D."/>
            <person name="Armstrong S.D."/>
            <person name="Fang Y."/>
            <person name="Donnelly M.J."/>
            <person name="Kadowaki T."/>
            <person name="McGarry J.W."/>
            <person name="Darby A.C."/>
            <person name="Makepeace B.L."/>
        </authorList>
    </citation>
    <scope>NUCLEOTIDE SEQUENCE [LARGE SCALE GENOMIC DNA]</scope>
    <source>
        <strain evidence="2">UoL-UT</strain>
    </source>
</reference>
<dbReference type="Gene3D" id="3.40.50.12780">
    <property type="entry name" value="N-terminal domain of ligase-like"/>
    <property type="match status" value="1"/>
</dbReference>
<dbReference type="AlphaFoldDB" id="A0A443SLQ7"/>
<organism evidence="2 3">
    <name type="scientific">Leptotrombidium deliense</name>
    <dbReference type="NCBI Taxonomy" id="299467"/>
    <lineage>
        <taxon>Eukaryota</taxon>
        <taxon>Metazoa</taxon>
        <taxon>Ecdysozoa</taxon>
        <taxon>Arthropoda</taxon>
        <taxon>Chelicerata</taxon>
        <taxon>Arachnida</taxon>
        <taxon>Acari</taxon>
        <taxon>Acariformes</taxon>
        <taxon>Trombidiformes</taxon>
        <taxon>Prostigmata</taxon>
        <taxon>Anystina</taxon>
        <taxon>Parasitengona</taxon>
        <taxon>Trombiculoidea</taxon>
        <taxon>Trombiculidae</taxon>
        <taxon>Leptotrombidium</taxon>
    </lineage>
</organism>
<protein>
    <recommendedName>
        <fullName evidence="1">AMP-dependent synthetase/ligase domain-containing protein</fullName>
    </recommendedName>
</protein>
<gene>
    <name evidence="2" type="ORF">B4U80_12797</name>
</gene>
<dbReference type="SUPFAM" id="SSF56801">
    <property type="entry name" value="Acetyl-CoA synthetase-like"/>
    <property type="match status" value="1"/>
</dbReference>
<evidence type="ECO:0000313" key="2">
    <source>
        <dbReference type="EMBL" id="RWS28432.1"/>
    </source>
</evidence>
<dbReference type="OrthoDB" id="5846073at2759"/>
<comment type="caution">
    <text evidence="2">The sequence shown here is derived from an EMBL/GenBank/DDBJ whole genome shotgun (WGS) entry which is preliminary data.</text>
</comment>
<dbReference type="InterPro" id="IPR042099">
    <property type="entry name" value="ANL_N_sf"/>
</dbReference>
<name>A0A443SLQ7_9ACAR</name>
<dbReference type="Proteomes" id="UP000288716">
    <property type="component" value="Unassembled WGS sequence"/>
</dbReference>
<keyword evidence="3" id="KW-1185">Reference proteome</keyword>
<evidence type="ECO:0000259" key="1">
    <source>
        <dbReference type="Pfam" id="PF00501"/>
    </source>
</evidence>
<dbReference type="EMBL" id="NCKV01001385">
    <property type="protein sequence ID" value="RWS28432.1"/>
    <property type="molecule type" value="Genomic_DNA"/>
</dbReference>
<feature type="domain" description="AMP-dependent synthetase/ligase" evidence="1">
    <location>
        <begin position="23"/>
        <end position="83"/>
    </location>
</feature>
<evidence type="ECO:0000313" key="3">
    <source>
        <dbReference type="Proteomes" id="UP000288716"/>
    </source>
</evidence>
<dbReference type="VEuPathDB" id="VectorBase:LDEU003608"/>
<dbReference type="InterPro" id="IPR000873">
    <property type="entry name" value="AMP-dep_synth/lig_dom"/>
</dbReference>
<dbReference type="Pfam" id="PF00501">
    <property type="entry name" value="AMP-binding"/>
    <property type="match status" value="1"/>
</dbReference>
<proteinExistence type="predicted"/>
<accession>A0A443SLQ7</accession>
<sequence>MNTCCNALLSAIYESSNLQIDVASGRKWTANTLRDMVIHVANVLINEIGLKKGQVVAFYCPNSDYHVILQLAVLAAGGIYTGCPNGLKYS</sequence>